<comment type="subcellular location">
    <subcellularLocation>
        <location evidence="5">Cell membrane</location>
        <topology evidence="5">Multi-pass membrane protein</topology>
    </subcellularLocation>
    <subcellularLocation>
        <location evidence="1">Membrane</location>
        <topology evidence="1">Multi-pass membrane protein</topology>
    </subcellularLocation>
</comment>
<sequence>MGLLDHLNEMRWRLVRCLIAAAVGFCVCWAFVEPIFAVIVKPLLAVLPVDGNAMYSTMPEAFFIRMFVACIAGLFLASPVIFYQIWAFISPGLYEEEKLFIVPVAVISAVFFVGGALFCYYIVFPFAFQFFMSYNSEQIRVIPRISDYVDFVLKLLIAFGLIFEMPLFAFFLSRMGVLTAAMMRQARRYAILGIFIVAAILTPPDVVSQLLMALPMLVLYEISVLVAAVFGKKKKKAEPDADASNAGDAPETDAPTDESPAATAARNAEGQ</sequence>
<dbReference type="HAMAP" id="MF_00902">
    <property type="entry name" value="TatC"/>
    <property type="match status" value="1"/>
</dbReference>
<feature type="region of interest" description="Disordered" evidence="6">
    <location>
        <begin position="235"/>
        <end position="271"/>
    </location>
</feature>
<dbReference type="PRINTS" id="PR01840">
    <property type="entry name" value="TATCFAMILY"/>
</dbReference>
<evidence type="ECO:0000313" key="8">
    <source>
        <dbReference type="Proteomes" id="UP000823821"/>
    </source>
</evidence>
<comment type="similarity">
    <text evidence="5">Belongs to the TatC family.</text>
</comment>
<feature type="transmembrane region" description="Helical" evidence="5">
    <location>
        <begin position="210"/>
        <end position="230"/>
    </location>
</feature>
<feature type="transmembrane region" description="Helical" evidence="5">
    <location>
        <begin position="100"/>
        <end position="131"/>
    </location>
</feature>
<feature type="transmembrane region" description="Helical" evidence="5">
    <location>
        <begin position="61"/>
        <end position="88"/>
    </location>
</feature>
<accession>A0A9D2HLB4</accession>
<evidence type="ECO:0000256" key="3">
    <source>
        <dbReference type="ARBA" id="ARBA00022989"/>
    </source>
</evidence>
<evidence type="ECO:0000256" key="4">
    <source>
        <dbReference type="ARBA" id="ARBA00023136"/>
    </source>
</evidence>
<reference evidence="7" key="1">
    <citation type="journal article" date="2021" name="PeerJ">
        <title>Extensive microbial diversity within the chicken gut microbiome revealed by metagenomics and culture.</title>
        <authorList>
            <person name="Gilroy R."/>
            <person name="Ravi A."/>
            <person name="Getino M."/>
            <person name="Pursley I."/>
            <person name="Horton D.L."/>
            <person name="Alikhan N.F."/>
            <person name="Baker D."/>
            <person name="Gharbi K."/>
            <person name="Hall N."/>
            <person name="Watson M."/>
            <person name="Adriaenssens E.M."/>
            <person name="Foster-Nyarko E."/>
            <person name="Jarju S."/>
            <person name="Secka A."/>
            <person name="Antonio M."/>
            <person name="Oren A."/>
            <person name="Chaudhuri R.R."/>
            <person name="La Ragione R."/>
            <person name="Hildebrand F."/>
            <person name="Pallen M.J."/>
        </authorList>
    </citation>
    <scope>NUCLEOTIDE SEQUENCE</scope>
    <source>
        <strain evidence="7">5032</strain>
    </source>
</reference>
<dbReference type="PANTHER" id="PTHR30371">
    <property type="entry name" value="SEC-INDEPENDENT PROTEIN TRANSLOCASE PROTEIN TATC"/>
    <property type="match status" value="1"/>
</dbReference>
<keyword evidence="2 5" id="KW-0812">Transmembrane</keyword>
<dbReference type="InterPro" id="IPR019820">
    <property type="entry name" value="Sec-indep_translocase_CS"/>
</dbReference>
<dbReference type="Proteomes" id="UP000823821">
    <property type="component" value="Unassembled WGS sequence"/>
</dbReference>
<comment type="subunit">
    <text evidence="5">Forms a complex with TatA.</text>
</comment>
<keyword evidence="3 5" id="KW-1133">Transmembrane helix</keyword>
<dbReference type="GO" id="GO:0065002">
    <property type="term" value="P:intracellular protein transmembrane transport"/>
    <property type="evidence" value="ECO:0007669"/>
    <property type="project" value="TreeGrafter"/>
</dbReference>
<dbReference type="GO" id="GO:0043953">
    <property type="term" value="P:protein transport by the Tat complex"/>
    <property type="evidence" value="ECO:0007669"/>
    <property type="project" value="UniProtKB-UniRule"/>
</dbReference>
<dbReference type="PANTHER" id="PTHR30371:SF0">
    <property type="entry name" value="SEC-INDEPENDENT PROTEIN TRANSLOCASE PROTEIN TATC, CHLOROPLASTIC-RELATED"/>
    <property type="match status" value="1"/>
</dbReference>
<dbReference type="GO" id="GO:0009977">
    <property type="term" value="F:proton motive force dependent protein transmembrane transporter activity"/>
    <property type="evidence" value="ECO:0007669"/>
    <property type="project" value="TreeGrafter"/>
</dbReference>
<organism evidence="7 8">
    <name type="scientific">Candidatus Desulfovibrio intestinavium</name>
    <dbReference type="NCBI Taxonomy" id="2838534"/>
    <lineage>
        <taxon>Bacteria</taxon>
        <taxon>Pseudomonadati</taxon>
        <taxon>Thermodesulfobacteriota</taxon>
        <taxon>Desulfovibrionia</taxon>
        <taxon>Desulfovibrionales</taxon>
        <taxon>Desulfovibrionaceae</taxon>
        <taxon>Desulfovibrio</taxon>
    </lineage>
</organism>
<keyword evidence="4 5" id="KW-0472">Membrane</keyword>
<comment type="caution">
    <text evidence="5">Lacks conserved residue(s) required for the propagation of feature annotation.</text>
</comment>
<feature type="transmembrane region" description="Helical" evidence="5">
    <location>
        <begin position="151"/>
        <end position="174"/>
    </location>
</feature>
<keyword evidence="5" id="KW-0813">Transport</keyword>
<reference evidence="7" key="2">
    <citation type="submission" date="2021-04" db="EMBL/GenBank/DDBJ databases">
        <authorList>
            <person name="Gilroy R."/>
        </authorList>
    </citation>
    <scope>NUCLEOTIDE SEQUENCE</scope>
    <source>
        <strain evidence="7">5032</strain>
    </source>
</reference>
<evidence type="ECO:0000313" key="7">
    <source>
        <dbReference type="EMBL" id="HJA79010.1"/>
    </source>
</evidence>
<keyword evidence="5" id="KW-0653">Protein transport</keyword>
<dbReference type="PROSITE" id="PS01218">
    <property type="entry name" value="TATC"/>
    <property type="match status" value="1"/>
</dbReference>
<evidence type="ECO:0000256" key="2">
    <source>
        <dbReference type="ARBA" id="ARBA00022692"/>
    </source>
</evidence>
<dbReference type="EMBL" id="DWZD01000038">
    <property type="protein sequence ID" value="HJA79010.1"/>
    <property type="molecule type" value="Genomic_DNA"/>
</dbReference>
<dbReference type="Pfam" id="PF00902">
    <property type="entry name" value="TatC"/>
    <property type="match status" value="1"/>
</dbReference>
<evidence type="ECO:0000256" key="1">
    <source>
        <dbReference type="ARBA" id="ARBA00004141"/>
    </source>
</evidence>
<name>A0A9D2HLB4_9BACT</name>
<dbReference type="GO" id="GO:0033281">
    <property type="term" value="C:TAT protein transport complex"/>
    <property type="evidence" value="ECO:0007669"/>
    <property type="project" value="UniProtKB-UniRule"/>
</dbReference>
<proteinExistence type="inferred from homology"/>
<comment type="function">
    <text evidence="5">Part of the twin-arginine translocation (Tat) system that transports large folded proteins containing a characteristic twin-arginine motif in their signal peptide across membranes.</text>
</comment>
<keyword evidence="5" id="KW-1003">Cell membrane</keyword>
<dbReference type="AlphaFoldDB" id="A0A9D2HLB4"/>
<keyword evidence="5" id="KW-0811">Translocation</keyword>
<dbReference type="NCBIfam" id="TIGR00945">
    <property type="entry name" value="tatC"/>
    <property type="match status" value="1"/>
</dbReference>
<gene>
    <name evidence="5 7" type="primary">tatC</name>
    <name evidence="7" type="ORF">H9784_05480</name>
</gene>
<feature type="transmembrane region" description="Helical" evidence="5">
    <location>
        <begin position="186"/>
        <end position="204"/>
    </location>
</feature>
<dbReference type="InterPro" id="IPR002033">
    <property type="entry name" value="TatC"/>
</dbReference>
<comment type="caution">
    <text evidence="7">The sequence shown here is derived from an EMBL/GenBank/DDBJ whole genome shotgun (WGS) entry which is preliminary data.</text>
</comment>
<protein>
    <recommendedName>
        <fullName evidence="5">Sec-independent protein translocase protein TatC</fullName>
    </recommendedName>
</protein>
<evidence type="ECO:0000256" key="6">
    <source>
        <dbReference type="SAM" id="MobiDB-lite"/>
    </source>
</evidence>
<evidence type="ECO:0000256" key="5">
    <source>
        <dbReference type="HAMAP-Rule" id="MF_00902"/>
    </source>
</evidence>